<evidence type="ECO:0000256" key="1">
    <source>
        <dbReference type="SAM" id="SignalP"/>
    </source>
</evidence>
<gene>
    <name evidence="2" type="ORF">EVG20_g5435</name>
</gene>
<proteinExistence type="predicted"/>
<feature type="chain" id="PRO_5021301223" evidence="1">
    <location>
        <begin position="19"/>
        <end position="67"/>
    </location>
</feature>
<evidence type="ECO:0000313" key="2">
    <source>
        <dbReference type="EMBL" id="TFY65654.1"/>
    </source>
</evidence>
<dbReference type="EMBL" id="SEOQ01000321">
    <property type="protein sequence ID" value="TFY65654.1"/>
    <property type="molecule type" value="Genomic_DNA"/>
</dbReference>
<keyword evidence="1" id="KW-0732">Signal</keyword>
<evidence type="ECO:0000313" key="3">
    <source>
        <dbReference type="Proteomes" id="UP000298327"/>
    </source>
</evidence>
<name>A0A4Y9YTB3_9AGAM</name>
<sequence length="67" mass="6742">MRMFAAALALALTLTAYALPVAPRADEGVDPAIIIGAPDDQIVPSAHAPVSRSTVTALPQSTGAPGF</sequence>
<reference evidence="2 3" key="1">
    <citation type="submission" date="2019-02" db="EMBL/GenBank/DDBJ databases">
        <title>Genome sequencing of the rare red list fungi Dentipellis fragilis.</title>
        <authorList>
            <person name="Buettner E."/>
            <person name="Kellner H."/>
        </authorList>
    </citation>
    <scope>NUCLEOTIDE SEQUENCE [LARGE SCALE GENOMIC DNA]</scope>
    <source>
        <strain evidence="2 3">DSM 105465</strain>
    </source>
</reference>
<protein>
    <submittedName>
        <fullName evidence="2">Uncharacterized protein</fullName>
    </submittedName>
</protein>
<keyword evidence="3" id="KW-1185">Reference proteome</keyword>
<dbReference type="AlphaFoldDB" id="A0A4Y9YTB3"/>
<organism evidence="2 3">
    <name type="scientific">Dentipellis fragilis</name>
    <dbReference type="NCBI Taxonomy" id="205917"/>
    <lineage>
        <taxon>Eukaryota</taxon>
        <taxon>Fungi</taxon>
        <taxon>Dikarya</taxon>
        <taxon>Basidiomycota</taxon>
        <taxon>Agaricomycotina</taxon>
        <taxon>Agaricomycetes</taxon>
        <taxon>Russulales</taxon>
        <taxon>Hericiaceae</taxon>
        <taxon>Dentipellis</taxon>
    </lineage>
</organism>
<comment type="caution">
    <text evidence="2">The sequence shown here is derived from an EMBL/GenBank/DDBJ whole genome shotgun (WGS) entry which is preliminary data.</text>
</comment>
<dbReference type="Proteomes" id="UP000298327">
    <property type="component" value="Unassembled WGS sequence"/>
</dbReference>
<feature type="signal peptide" evidence="1">
    <location>
        <begin position="1"/>
        <end position="18"/>
    </location>
</feature>
<accession>A0A4Y9YTB3</accession>